<comment type="subcellular location">
    <subcellularLocation>
        <location evidence="1">Membrane</location>
        <topology evidence="1">Multi-pass membrane protein</topology>
    </subcellularLocation>
</comment>
<dbReference type="Gene3D" id="1.20.1540.10">
    <property type="entry name" value="Rhomboid-like"/>
    <property type="match status" value="1"/>
</dbReference>
<dbReference type="OrthoDB" id="7836448at2"/>
<dbReference type="GO" id="GO:0006508">
    <property type="term" value="P:proteolysis"/>
    <property type="evidence" value="ECO:0007669"/>
    <property type="project" value="UniProtKB-KW"/>
</dbReference>
<name>A0A159Z1L9_9RHOB</name>
<dbReference type="Proteomes" id="UP000076128">
    <property type="component" value="Chromosome"/>
</dbReference>
<dbReference type="InterPro" id="IPR035952">
    <property type="entry name" value="Rhomboid-like_sf"/>
</dbReference>
<reference evidence="10 11" key="1">
    <citation type="submission" date="2015-09" db="EMBL/GenBank/DDBJ databases">
        <title>Complete genome sequence of Defluviimonas alba cai42t isolated from an oilfield in Xinjiang.</title>
        <authorList>
            <person name="Geng S."/>
            <person name="Pan X."/>
            <person name="Wu X."/>
        </authorList>
    </citation>
    <scope>NUCLEOTIDE SEQUENCE [LARGE SCALE GENOMIC DNA]</scope>
    <source>
        <strain evidence="11">cai42</strain>
    </source>
</reference>
<feature type="transmembrane region" description="Helical" evidence="8">
    <location>
        <begin position="172"/>
        <end position="195"/>
    </location>
</feature>
<feature type="transmembrane region" description="Helical" evidence="8">
    <location>
        <begin position="141"/>
        <end position="160"/>
    </location>
</feature>
<keyword evidence="4" id="KW-0378">Hydrolase</keyword>
<dbReference type="AlphaFoldDB" id="A0A159Z1L9"/>
<feature type="transmembrane region" description="Helical" evidence="8">
    <location>
        <begin position="113"/>
        <end position="135"/>
    </location>
</feature>
<keyword evidence="3 8" id="KW-0812">Transmembrane</keyword>
<protein>
    <submittedName>
        <fullName evidence="10">Rhomboid family protein</fullName>
    </submittedName>
</protein>
<sequence>MRPGHDESPLNPIPSVIWLLLLPVVAMELVLSAGASGFVGGPDAVGWRQEAWQKFSFAPGIFRVLLENRIFPPEQMMRFVTYPFVHGNFTHALFVSVFLLALGKMVGEVFRAWAVLAVFFAAAIMGALAYCLIPYDVQPLIGGYPAVYGLIGAFTYILWARLGAVNANRYRAFTLIGFLLAFQLVFGLLFGAGGWTWVAEIAGFATGFLLSFVVSPGGWQRTVRLLRQR</sequence>
<dbReference type="KEGG" id="daa:AKL17_0604"/>
<gene>
    <name evidence="10" type="ORF">AKL17_0604</name>
</gene>
<evidence type="ECO:0000256" key="8">
    <source>
        <dbReference type="SAM" id="Phobius"/>
    </source>
</evidence>
<feature type="transmembrane region" description="Helical" evidence="8">
    <location>
        <begin position="16"/>
        <end position="39"/>
    </location>
</feature>
<feature type="transmembrane region" description="Helical" evidence="8">
    <location>
        <begin position="79"/>
        <end position="101"/>
    </location>
</feature>
<evidence type="ECO:0000256" key="3">
    <source>
        <dbReference type="ARBA" id="ARBA00022692"/>
    </source>
</evidence>
<keyword evidence="7 8" id="KW-0472">Membrane</keyword>
<dbReference type="RefSeq" id="WP_066809614.1">
    <property type="nucleotide sequence ID" value="NZ_CP012661.1"/>
</dbReference>
<dbReference type="GO" id="GO:0004252">
    <property type="term" value="F:serine-type endopeptidase activity"/>
    <property type="evidence" value="ECO:0007669"/>
    <property type="project" value="InterPro"/>
</dbReference>
<dbReference type="PATRIC" id="fig|1335048.3.peg.625"/>
<dbReference type="EMBL" id="CP012661">
    <property type="protein sequence ID" value="AMY67864.1"/>
    <property type="molecule type" value="Genomic_DNA"/>
</dbReference>
<accession>A0A159Z1L9</accession>
<dbReference type="SUPFAM" id="SSF144091">
    <property type="entry name" value="Rhomboid-like"/>
    <property type="match status" value="1"/>
</dbReference>
<evidence type="ECO:0000256" key="1">
    <source>
        <dbReference type="ARBA" id="ARBA00004141"/>
    </source>
</evidence>
<dbReference type="STRING" id="1335048.AKL17_0604"/>
<keyword evidence="5" id="KW-0720">Serine protease</keyword>
<dbReference type="PANTHER" id="PTHR22936">
    <property type="entry name" value="RHOMBOID-RELATED"/>
    <property type="match status" value="1"/>
</dbReference>
<feature type="domain" description="Peptidase S54 rhomboid" evidence="9">
    <location>
        <begin position="74"/>
        <end position="215"/>
    </location>
</feature>
<keyword evidence="11" id="KW-1185">Reference proteome</keyword>
<evidence type="ECO:0000256" key="6">
    <source>
        <dbReference type="ARBA" id="ARBA00022989"/>
    </source>
</evidence>
<evidence type="ECO:0000259" key="9">
    <source>
        <dbReference type="Pfam" id="PF01694"/>
    </source>
</evidence>
<dbReference type="Pfam" id="PF01694">
    <property type="entry name" value="Rhomboid"/>
    <property type="match status" value="1"/>
</dbReference>
<evidence type="ECO:0000256" key="7">
    <source>
        <dbReference type="ARBA" id="ARBA00023136"/>
    </source>
</evidence>
<dbReference type="GO" id="GO:0016020">
    <property type="term" value="C:membrane"/>
    <property type="evidence" value="ECO:0007669"/>
    <property type="project" value="UniProtKB-SubCell"/>
</dbReference>
<dbReference type="PANTHER" id="PTHR22936:SF69">
    <property type="entry name" value="RHOMBOID-LIKE PROTEIN"/>
    <property type="match status" value="1"/>
</dbReference>
<keyword evidence="6 8" id="KW-1133">Transmembrane helix</keyword>
<evidence type="ECO:0000256" key="4">
    <source>
        <dbReference type="ARBA" id="ARBA00022801"/>
    </source>
</evidence>
<organism evidence="10 11">
    <name type="scientific">Frigidibacter mobilis</name>
    <dbReference type="NCBI Taxonomy" id="1335048"/>
    <lineage>
        <taxon>Bacteria</taxon>
        <taxon>Pseudomonadati</taxon>
        <taxon>Pseudomonadota</taxon>
        <taxon>Alphaproteobacteria</taxon>
        <taxon>Rhodobacterales</taxon>
        <taxon>Paracoccaceae</taxon>
        <taxon>Frigidibacter</taxon>
    </lineage>
</organism>
<dbReference type="InterPro" id="IPR002610">
    <property type="entry name" value="Peptidase_S54_rhomboid-like"/>
</dbReference>
<feature type="transmembrane region" description="Helical" evidence="8">
    <location>
        <begin position="201"/>
        <end position="219"/>
    </location>
</feature>
<dbReference type="InterPro" id="IPR022764">
    <property type="entry name" value="Peptidase_S54_rhomboid_dom"/>
</dbReference>
<evidence type="ECO:0000313" key="10">
    <source>
        <dbReference type="EMBL" id="AMY67864.1"/>
    </source>
</evidence>
<evidence type="ECO:0000256" key="2">
    <source>
        <dbReference type="ARBA" id="ARBA00022670"/>
    </source>
</evidence>
<keyword evidence="2" id="KW-0645">Protease</keyword>
<proteinExistence type="predicted"/>
<evidence type="ECO:0000313" key="11">
    <source>
        <dbReference type="Proteomes" id="UP000076128"/>
    </source>
</evidence>
<evidence type="ECO:0000256" key="5">
    <source>
        <dbReference type="ARBA" id="ARBA00022825"/>
    </source>
</evidence>